<feature type="region of interest" description="Disordered" evidence="19">
    <location>
        <begin position="104"/>
        <end position="173"/>
    </location>
</feature>
<dbReference type="PANTHER" id="PTHR14134">
    <property type="entry name" value="E3 UBIQUITIN-PROTEIN LIGASE RAD18"/>
    <property type="match status" value="1"/>
</dbReference>
<feature type="region of interest" description="Disordered" evidence="19">
    <location>
        <begin position="357"/>
        <end position="387"/>
    </location>
</feature>
<comment type="subunit">
    <text evidence="18">Interacts with E2 UBC2, forming a complex with ubiquitin ligase activity.</text>
</comment>
<dbReference type="SUPFAM" id="SSF57850">
    <property type="entry name" value="RING/U-box"/>
    <property type="match status" value="1"/>
</dbReference>
<dbReference type="InterPro" id="IPR001841">
    <property type="entry name" value="Znf_RING"/>
</dbReference>
<dbReference type="AlphaFoldDB" id="A0AAV9HFH7"/>
<evidence type="ECO:0000256" key="4">
    <source>
        <dbReference type="ARBA" id="ARBA00009506"/>
    </source>
</evidence>
<proteinExistence type="inferred from homology"/>
<dbReference type="EMBL" id="MU865042">
    <property type="protein sequence ID" value="KAK4459233.1"/>
    <property type="molecule type" value="Genomic_DNA"/>
</dbReference>
<feature type="domain" description="UBZ4-type" evidence="22">
    <location>
        <begin position="177"/>
        <end position="205"/>
    </location>
</feature>
<dbReference type="GO" id="GO:0006513">
    <property type="term" value="P:protein monoubiquitination"/>
    <property type="evidence" value="ECO:0007669"/>
    <property type="project" value="InterPro"/>
</dbReference>
<evidence type="ECO:0000256" key="9">
    <source>
        <dbReference type="ARBA" id="ARBA00022763"/>
    </source>
</evidence>
<feature type="region of interest" description="Disordered" evidence="19">
    <location>
        <begin position="194"/>
        <end position="241"/>
    </location>
</feature>
<comment type="subcellular location">
    <subcellularLocation>
        <location evidence="2 18">Nucleus</location>
    </subcellularLocation>
</comment>
<keyword evidence="10 16" id="KW-0863">Zinc-finger</keyword>
<dbReference type="Gene3D" id="3.30.40.10">
    <property type="entry name" value="Zinc/RING finger domain, C3HC4 (zinc finger)"/>
    <property type="match status" value="1"/>
</dbReference>
<dbReference type="InterPro" id="IPR013083">
    <property type="entry name" value="Znf_RING/FYVE/PHD"/>
</dbReference>
<evidence type="ECO:0000313" key="23">
    <source>
        <dbReference type="EMBL" id="KAK4459233.1"/>
    </source>
</evidence>
<evidence type="ECO:0000256" key="19">
    <source>
        <dbReference type="SAM" id="MobiDB-lite"/>
    </source>
</evidence>
<dbReference type="PROSITE" id="PS50800">
    <property type="entry name" value="SAP"/>
    <property type="match status" value="1"/>
</dbReference>
<dbReference type="InterPro" id="IPR003034">
    <property type="entry name" value="SAP_dom"/>
</dbReference>
<keyword evidence="7 18" id="KW-0808">Transferase</keyword>
<comment type="function">
    <text evidence="18">E3 RING-finger protein, member of the UBC2/RAD6 epistasis group. Associates to the E2 ubiquitin conjugating enzyme UBC2/RAD6 to form the UBC2-RAD18 ubiquitin ligase complex involved in postreplicative repair (PRR) of damaged DNA.</text>
</comment>
<keyword evidence="24" id="KW-1185">Reference proteome</keyword>
<dbReference type="SMART" id="SM00513">
    <property type="entry name" value="SAP"/>
    <property type="match status" value="1"/>
</dbReference>
<dbReference type="SMART" id="SM00184">
    <property type="entry name" value="RING"/>
    <property type="match status" value="1"/>
</dbReference>
<evidence type="ECO:0000313" key="24">
    <source>
        <dbReference type="Proteomes" id="UP001321749"/>
    </source>
</evidence>
<evidence type="ECO:0000256" key="5">
    <source>
        <dbReference type="ARBA" id="ARBA00012483"/>
    </source>
</evidence>
<feature type="compositionally biased region" description="Basic and acidic residues" evidence="19">
    <location>
        <begin position="149"/>
        <end position="161"/>
    </location>
</feature>
<accession>A0AAV9HFH7</accession>
<dbReference type="GO" id="GO:0097505">
    <property type="term" value="C:Rad6-Rad18 complex"/>
    <property type="evidence" value="ECO:0007669"/>
    <property type="project" value="TreeGrafter"/>
</dbReference>
<keyword evidence="15 18" id="KW-0539">Nucleus</keyword>
<evidence type="ECO:0000256" key="6">
    <source>
        <dbReference type="ARBA" id="ARBA00015551"/>
    </source>
</evidence>
<evidence type="ECO:0000256" key="1">
    <source>
        <dbReference type="ARBA" id="ARBA00000900"/>
    </source>
</evidence>
<comment type="similarity">
    <text evidence="4 18">Belongs to the RAD18 family.</text>
</comment>
<evidence type="ECO:0000256" key="18">
    <source>
        <dbReference type="RuleBase" id="RU368093"/>
    </source>
</evidence>
<comment type="catalytic activity">
    <reaction evidence="1 18">
        <text>S-ubiquitinyl-[E2 ubiquitin-conjugating enzyme]-L-cysteine + [acceptor protein]-L-lysine = [E2 ubiquitin-conjugating enzyme]-L-cysteine + N(6)-ubiquitinyl-[acceptor protein]-L-lysine.</text>
        <dbReference type="EC" id="2.3.2.27"/>
    </reaction>
</comment>
<comment type="caution">
    <text evidence="23">The sequence shown here is derived from an EMBL/GenBank/DDBJ whole genome shotgun (WGS) entry which is preliminary data.</text>
</comment>
<dbReference type="InterPro" id="IPR006642">
    <property type="entry name" value="Rad18_UBZ4"/>
</dbReference>
<sequence>MDAFTGEAFDVADPTDWLNTPLACLMPVEQSLRCHVCKDFFTSPMLTSCNHTFCSLCIRRCLNADRKCPLCRKEDSESKLRGNWAMREAVEAFVKARDDILKFAKAPPPPPAVEKSPKRKAVKMDDAEGDFQESKRPRRSTRSAGARVKAQEEDMTEHLEEGQETEDEYIPEPEDGLVACPICSKRMKMEQVDRHLDTSCPGPDAPQPPTPISGRRGGNNFASSSRTPSSRSADPPPARLPAISYSMLKDTALRKKLAELGISSAGSRQVMEKRHQEWVTIWNANCDSAFPKTRQELLHDLNVWEKTMGSRAPTSSKAAITGAQIKEKDFDGGAWAAKHDSSFKDLIANARRTRELAKQKASEAAKEEEEKERQKNDGAAAAAAAAAPVPAAVPVAFYDYRSMDPPPSSQPDVPEAFGVNTSSTDPPPSSQPDILQLRSSQSTPGPSARRS</sequence>
<dbReference type="Pfam" id="PF13923">
    <property type="entry name" value="zf-C3HC4_2"/>
    <property type="match status" value="1"/>
</dbReference>
<evidence type="ECO:0000256" key="16">
    <source>
        <dbReference type="PROSITE-ProRule" id="PRU00175"/>
    </source>
</evidence>
<reference evidence="23" key="2">
    <citation type="submission" date="2023-06" db="EMBL/GenBank/DDBJ databases">
        <authorList>
            <consortium name="Lawrence Berkeley National Laboratory"/>
            <person name="Mondo S.J."/>
            <person name="Hensen N."/>
            <person name="Bonometti L."/>
            <person name="Westerberg I."/>
            <person name="Brannstrom I.O."/>
            <person name="Guillou S."/>
            <person name="Cros-Aarteil S."/>
            <person name="Calhoun S."/>
            <person name="Haridas S."/>
            <person name="Kuo A."/>
            <person name="Pangilinan J."/>
            <person name="Riley R."/>
            <person name="Labutti K."/>
            <person name="Andreopoulos B."/>
            <person name="Lipzen A."/>
            <person name="Chen C."/>
            <person name="Yanf M."/>
            <person name="Daum C."/>
            <person name="Ng V."/>
            <person name="Clum A."/>
            <person name="Steindorff A."/>
            <person name="Ohm R."/>
            <person name="Martin F."/>
            <person name="Silar P."/>
            <person name="Natvig D."/>
            <person name="Lalanne C."/>
            <person name="Gautier V."/>
            <person name="Ament-Velasquez S.L."/>
            <person name="Kruys A."/>
            <person name="Hutchinson M.I."/>
            <person name="Powell A.J."/>
            <person name="Barry K."/>
            <person name="Miller A.N."/>
            <person name="Grigoriev I.V."/>
            <person name="Debuchy R."/>
            <person name="Gladieux P."/>
            <person name="Thoren M.H."/>
            <person name="Johannesson H."/>
        </authorList>
    </citation>
    <scope>NUCLEOTIDE SEQUENCE</scope>
    <source>
        <strain evidence="23">PSN324</strain>
    </source>
</reference>
<dbReference type="NCBIfam" id="TIGR00599">
    <property type="entry name" value="rad18"/>
    <property type="match status" value="1"/>
</dbReference>
<keyword evidence="9 17" id="KW-0227">DNA damage</keyword>
<protein>
    <recommendedName>
        <fullName evidence="6 18">Postreplication repair E3 ubiquitin-protein ligase RAD18</fullName>
        <ecNumber evidence="5 18">2.3.2.27</ecNumber>
    </recommendedName>
    <alternativeName>
        <fullName evidence="18">RING-type E3 ubiquitin transferase RAD18</fullName>
    </alternativeName>
</protein>
<keyword evidence="11 18" id="KW-0833">Ubl conjugation pathway</keyword>
<dbReference type="PROSITE" id="PS00518">
    <property type="entry name" value="ZF_RING_1"/>
    <property type="match status" value="1"/>
</dbReference>
<evidence type="ECO:0000256" key="7">
    <source>
        <dbReference type="ARBA" id="ARBA00022679"/>
    </source>
</evidence>
<dbReference type="GO" id="GO:0003697">
    <property type="term" value="F:single-stranded DNA binding"/>
    <property type="evidence" value="ECO:0007669"/>
    <property type="project" value="UniProtKB-UniRule"/>
</dbReference>
<feature type="region of interest" description="Disordered" evidence="19">
    <location>
        <begin position="399"/>
        <end position="451"/>
    </location>
</feature>
<organism evidence="23 24">
    <name type="scientific">Cladorrhinum samala</name>
    <dbReference type="NCBI Taxonomy" id="585594"/>
    <lineage>
        <taxon>Eukaryota</taxon>
        <taxon>Fungi</taxon>
        <taxon>Dikarya</taxon>
        <taxon>Ascomycota</taxon>
        <taxon>Pezizomycotina</taxon>
        <taxon>Sordariomycetes</taxon>
        <taxon>Sordariomycetidae</taxon>
        <taxon>Sordariales</taxon>
        <taxon>Podosporaceae</taxon>
        <taxon>Cladorrhinum</taxon>
    </lineage>
</organism>
<evidence type="ECO:0000256" key="12">
    <source>
        <dbReference type="ARBA" id="ARBA00022833"/>
    </source>
</evidence>
<evidence type="ECO:0000256" key="14">
    <source>
        <dbReference type="ARBA" id="ARBA00023204"/>
    </source>
</evidence>
<evidence type="ECO:0000256" key="13">
    <source>
        <dbReference type="ARBA" id="ARBA00023125"/>
    </source>
</evidence>
<evidence type="ECO:0000259" key="22">
    <source>
        <dbReference type="PROSITE" id="PS51908"/>
    </source>
</evidence>
<keyword evidence="12 18" id="KW-0862">Zinc</keyword>
<dbReference type="Proteomes" id="UP001321749">
    <property type="component" value="Unassembled WGS sequence"/>
</dbReference>
<keyword evidence="14 17" id="KW-0234">DNA repair</keyword>
<reference evidence="23" key="1">
    <citation type="journal article" date="2023" name="Mol. Phylogenet. Evol.">
        <title>Genome-scale phylogeny and comparative genomics of the fungal order Sordariales.</title>
        <authorList>
            <person name="Hensen N."/>
            <person name="Bonometti L."/>
            <person name="Westerberg I."/>
            <person name="Brannstrom I.O."/>
            <person name="Guillou S."/>
            <person name="Cros-Aarteil S."/>
            <person name="Calhoun S."/>
            <person name="Haridas S."/>
            <person name="Kuo A."/>
            <person name="Mondo S."/>
            <person name="Pangilinan J."/>
            <person name="Riley R."/>
            <person name="LaButti K."/>
            <person name="Andreopoulos B."/>
            <person name="Lipzen A."/>
            <person name="Chen C."/>
            <person name="Yan M."/>
            <person name="Daum C."/>
            <person name="Ng V."/>
            <person name="Clum A."/>
            <person name="Steindorff A."/>
            <person name="Ohm R.A."/>
            <person name="Martin F."/>
            <person name="Silar P."/>
            <person name="Natvig D.O."/>
            <person name="Lalanne C."/>
            <person name="Gautier V."/>
            <person name="Ament-Velasquez S.L."/>
            <person name="Kruys A."/>
            <person name="Hutchinson M.I."/>
            <person name="Powell A.J."/>
            <person name="Barry K."/>
            <person name="Miller A.N."/>
            <person name="Grigoriev I.V."/>
            <person name="Debuchy R."/>
            <person name="Gladieux P."/>
            <person name="Hiltunen Thoren M."/>
            <person name="Johannesson H."/>
        </authorList>
    </citation>
    <scope>NUCLEOTIDE SEQUENCE</scope>
    <source>
        <strain evidence="23">PSN324</strain>
    </source>
</reference>
<dbReference type="FunFam" id="3.30.40.10:FF:000172">
    <property type="entry name" value="E3 ubiquitin-protein ligase RAD18"/>
    <property type="match status" value="1"/>
</dbReference>
<feature type="domain" description="SAP" evidence="21">
    <location>
        <begin position="245"/>
        <end position="279"/>
    </location>
</feature>
<feature type="domain" description="RING-type" evidence="20">
    <location>
        <begin position="34"/>
        <end position="72"/>
    </location>
</feature>
<evidence type="ECO:0000259" key="20">
    <source>
        <dbReference type="PROSITE" id="PS50089"/>
    </source>
</evidence>
<dbReference type="GO" id="GO:0006301">
    <property type="term" value="P:DNA damage tolerance"/>
    <property type="evidence" value="ECO:0007669"/>
    <property type="project" value="InterPro"/>
</dbReference>
<comment type="pathway">
    <text evidence="3 18">Protein modification; protein ubiquitination.</text>
</comment>
<feature type="compositionally biased region" description="Acidic residues" evidence="19">
    <location>
        <begin position="162"/>
        <end position="173"/>
    </location>
</feature>
<keyword evidence="8 18" id="KW-0479">Metal-binding</keyword>
<dbReference type="InterPro" id="IPR039577">
    <property type="entry name" value="Rad18"/>
</dbReference>
<dbReference type="GO" id="GO:0061630">
    <property type="term" value="F:ubiquitin protein ligase activity"/>
    <property type="evidence" value="ECO:0007669"/>
    <property type="project" value="UniProtKB-UniRule"/>
</dbReference>
<dbReference type="Pfam" id="PF02037">
    <property type="entry name" value="SAP"/>
    <property type="match status" value="1"/>
</dbReference>
<dbReference type="EC" id="2.3.2.27" evidence="5 18"/>
<dbReference type="PROSITE" id="PS51908">
    <property type="entry name" value="ZF_UBZ4"/>
    <property type="match status" value="1"/>
</dbReference>
<evidence type="ECO:0000256" key="15">
    <source>
        <dbReference type="ARBA" id="ARBA00023242"/>
    </source>
</evidence>
<evidence type="ECO:0000256" key="3">
    <source>
        <dbReference type="ARBA" id="ARBA00004906"/>
    </source>
</evidence>
<dbReference type="GO" id="GO:0006281">
    <property type="term" value="P:DNA repair"/>
    <property type="evidence" value="ECO:0007669"/>
    <property type="project" value="UniProtKB-KW"/>
</dbReference>
<evidence type="ECO:0000256" key="10">
    <source>
        <dbReference type="ARBA" id="ARBA00022771"/>
    </source>
</evidence>
<dbReference type="InterPro" id="IPR017907">
    <property type="entry name" value="Znf_RING_CS"/>
</dbReference>
<name>A0AAV9HFH7_9PEZI</name>
<dbReference type="PROSITE" id="PS50089">
    <property type="entry name" value="ZF_RING_2"/>
    <property type="match status" value="1"/>
</dbReference>
<dbReference type="SMART" id="SM00734">
    <property type="entry name" value="ZnF_Rad18"/>
    <property type="match status" value="1"/>
</dbReference>
<dbReference type="GO" id="GO:0008270">
    <property type="term" value="F:zinc ion binding"/>
    <property type="evidence" value="ECO:0007669"/>
    <property type="project" value="UniProtKB-KW"/>
</dbReference>
<dbReference type="PANTHER" id="PTHR14134:SF2">
    <property type="entry name" value="E3 UBIQUITIN-PROTEIN LIGASE RAD18"/>
    <property type="match status" value="1"/>
</dbReference>
<dbReference type="GO" id="GO:0005634">
    <property type="term" value="C:nucleus"/>
    <property type="evidence" value="ECO:0007669"/>
    <property type="project" value="UniProtKB-SubCell"/>
</dbReference>
<evidence type="ECO:0000256" key="8">
    <source>
        <dbReference type="ARBA" id="ARBA00022723"/>
    </source>
</evidence>
<keyword evidence="13 18" id="KW-0238">DNA-binding</keyword>
<evidence type="ECO:0000256" key="17">
    <source>
        <dbReference type="PROSITE-ProRule" id="PRU01256"/>
    </source>
</evidence>
<gene>
    <name evidence="23" type="ORF">QBC42DRAFT_208413</name>
</gene>
<evidence type="ECO:0000256" key="11">
    <source>
        <dbReference type="ARBA" id="ARBA00022786"/>
    </source>
</evidence>
<evidence type="ECO:0000256" key="2">
    <source>
        <dbReference type="ARBA" id="ARBA00004123"/>
    </source>
</evidence>
<dbReference type="InterPro" id="IPR004580">
    <property type="entry name" value="Rad18_fungi"/>
</dbReference>
<feature type="compositionally biased region" description="Low complexity" evidence="19">
    <location>
        <begin position="222"/>
        <end position="233"/>
    </location>
</feature>
<evidence type="ECO:0000259" key="21">
    <source>
        <dbReference type="PROSITE" id="PS50800"/>
    </source>
</evidence>